<evidence type="ECO:0000313" key="3">
    <source>
        <dbReference type="Proteomes" id="UP000053246"/>
    </source>
</evidence>
<dbReference type="OMA" id="IIVIRTF"/>
<evidence type="ECO:0000256" key="1">
    <source>
        <dbReference type="SAM" id="Phobius"/>
    </source>
</evidence>
<dbReference type="AlphaFoldDB" id="A0A9X0I1P1"/>
<dbReference type="Pfam" id="PF07784">
    <property type="entry name" value="DUF1622"/>
    <property type="match status" value="1"/>
</dbReference>
<dbReference type="Proteomes" id="UP000053246">
    <property type="component" value="Unassembled WGS sequence"/>
</dbReference>
<keyword evidence="1" id="KW-0472">Membrane</keyword>
<gene>
    <name evidence="2" type="ORF">ADL17_18695</name>
</gene>
<feature type="transmembrane region" description="Helical" evidence="1">
    <location>
        <begin position="12"/>
        <end position="34"/>
    </location>
</feature>
<keyword evidence="3" id="KW-1185">Reference proteome</keyword>
<reference evidence="2 3" key="1">
    <citation type="submission" date="2015-10" db="EMBL/GenBank/DDBJ databases">
        <authorList>
            <person name="Ju K.-S."/>
            <person name="Doroghazi J.R."/>
            <person name="Metcalf W.W."/>
        </authorList>
    </citation>
    <scope>NUCLEOTIDE SEQUENCE [LARGE SCALE GENOMIC DNA]</scope>
    <source>
        <strain evidence="2 3">NRRL B-24793</strain>
    </source>
</reference>
<evidence type="ECO:0000313" key="2">
    <source>
        <dbReference type="EMBL" id="KUJ45138.1"/>
    </source>
</evidence>
<dbReference type="RefSeq" id="WP_013734459.1">
    <property type="nucleotide sequence ID" value="NZ_LMWI01000002.1"/>
</dbReference>
<keyword evidence="1" id="KW-0812">Transmembrane</keyword>
<sequence length="121" mass="13383">MDVAGVLDRGHQLVVTAVEFVGVVVIVAGVAWAVRQFLVDGLRHRDTAMFTRIRLTLSRFLVLGLEFQLAADILRTALSPTFGQIGQLAAVAAIRTGLNYVLRKEIEQGQQQVDRRREAAR</sequence>
<keyword evidence="1" id="KW-1133">Transmembrane helix</keyword>
<protein>
    <recommendedName>
        <fullName evidence="4">DUF1622 domain-containing protein</fullName>
    </recommendedName>
</protein>
<proteinExistence type="predicted"/>
<organism evidence="2 3">
    <name type="scientific">Micromonospora maris</name>
    <dbReference type="NCBI Taxonomy" id="1003110"/>
    <lineage>
        <taxon>Bacteria</taxon>
        <taxon>Bacillati</taxon>
        <taxon>Actinomycetota</taxon>
        <taxon>Actinomycetes</taxon>
        <taxon>Micromonosporales</taxon>
        <taxon>Micromonosporaceae</taxon>
        <taxon>Micromonospora</taxon>
    </lineage>
</organism>
<accession>A0A9X0I1P1</accession>
<dbReference type="EMBL" id="LMWI01000002">
    <property type="protein sequence ID" value="KUJ45138.1"/>
    <property type="molecule type" value="Genomic_DNA"/>
</dbReference>
<comment type="caution">
    <text evidence="2">The sequence shown here is derived from an EMBL/GenBank/DDBJ whole genome shotgun (WGS) entry which is preliminary data.</text>
</comment>
<evidence type="ECO:0008006" key="4">
    <source>
        <dbReference type="Google" id="ProtNLM"/>
    </source>
</evidence>
<dbReference type="InterPro" id="IPR012427">
    <property type="entry name" value="DUF1622"/>
</dbReference>
<dbReference type="PANTHER" id="PTHR38468">
    <property type="entry name" value="SLL0939 PROTEIN"/>
    <property type="match status" value="1"/>
</dbReference>
<dbReference type="PANTHER" id="PTHR38468:SF1">
    <property type="entry name" value="SLL0939 PROTEIN"/>
    <property type="match status" value="1"/>
</dbReference>
<name>A0A9X0I1P1_9ACTN</name>